<dbReference type="Proteomes" id="UP000887578">
    <property type="component" value="Unplaced"/>
</dbReference>
<evidence type="ECO:0000313" key="1">
    <source>
        <dbReference type="Proteomes" id="UP000887578"/>
    </source>
</evidence>
<keyword evidence="1" id="KW-1185">Reference proteome</keyword>
<name>A0A914P5Z1_9BILA</name>
<protein>
    <submittedName>
        <fullName evidence="2">Uncharacterized protein</fullName>
    </submittedName>
</protein>
<dbReference type="WBParaSite" id="PDA_v2.g13335.t1">
    <property type="protein sequence ID" value="PDA_v2.g13335.t1"/>
    <property type="gene ID" value="PDA_v2.g13335"/>
</dbReference>
<organism evidence="1 2">
    <name type="scientific">Panagrolaimus davidi</name>
    <dbReference type="NCBI Taxonomy" id="227884"/>
    <lineage>
        <taxon>Eukaryota</taxon>
        <taxon>Metazoa</taxon>
        <taxon>Ecdysozoa</taxon>
        <taxon>Nematoda</taxon>
        <taxon>Chromadorea</taxon>
        <taxon>Rhabditida</taxon>
        <taxon>Tylenchina</taxon>
        <taxon>Panagrolaimomorpha</taxon>
        <taxon>Panagrolaimoidea</taxon>
        <taxon>Panagrolaimidae</taxon>
        <taxon>Panagrolaimus</taxon>
    </lineage>
</organism>
<sequence>MHATLALFERWTFGFCWNSQNNCSALNVPSVLSSAEKYAQRGRQLLKEFFDNGKNIDFSRSLKHRSVNYSKTEKLRNKNIVD</sequence>
<proteinExistence type="predicted"/>
<dbReference type="AlphaFoldDB" id="A0A914P5Z1"/>
<evidence type="ECO:0000313" key="2">
    <source>
        <dbReference type="WBParaSite" id="PDA_v2.g13335.t1"/>
    </source>
</evidence>
<reference evidence="2" key="1">
    <citation type="submission" date="2022-11" db="UniProtKB">
        <authorList>
            <consortium name="WormBaseParasite"/>
        </authorList>
    </citation>
    <scope>IDENTIFICATION</scope>
</reference>
<accession>A0A914P5Z1</accession>